<name>E0W509_PHYSO</name>
<comment type="function">
    <text evidence="5">Effector that suppresses plant defense responses during pathogen infection.</text>
</comment>
<dbReference type="KEGG" id="psoj:PHYSODRAFT_284392"/>
<dbReference type="EMBL" id="JN253730">
    <property type="protein sequence ID" value="AEK80543.1"/>
    <property type="molecule type" value="Genomic_DNA"/>
</dbReference>
<sequence length="150" mass="17182">MRLSYVLLVVATTLLASSSATTAAQPTPVKLESDDVLPSNYAETGANTGKRFLRGYETVAGEKDSIDDEEERFADVLKILGFKSDFASRYLKNMMKNKDFELKMYGRWHQNKRSVEEVTTRLNKKNPRYQKLVRGYKEYEKKGKGKVKID</sequence>
<dbReference type="InterPro" id="IPR031825">
    <property type="entry name" value="RXLR"/>
</dbReference>
<evidence type="ECO:0000313" key="7">
    <source>
        <dbReference type="EMBL" id="AEK80543.1"/>
    </source>
</evidence>
<keyword evidence="4 5" id="KW-0732">Signal</keyword>
<accession>E0W509</accession>
<organism evidence="6">
    <name type="scientific">Phytophthora sojae</name>
    <name type="common">Soybean stem and root rot agent</name>
    <name type="synonym">Phytophthora megasperma f. sp. glycines</name>
    <dbReference type="NCBI Taxonomy" id="67593"/>
    <lineage>
        <taxon>Eukaryota</taxon>
        <taxon>Sar</taxon>
        <taxon>Stramenopiles</taxon>
        <taxon>Oomycota</taxon>
        <taxon>Peronosporomycetes</taxon>
        <taxon>Peronosporales</taxon>
        <taxon>Peronosporaceae</taxon>
        <taxon>Phytophthora</taxon>
    </lineage>
</organism>
<reference evidence="6" key="1">
    <citation type="journal article" date="2011" name="Plant Cell">
        <title>Transcriptional programming and functional interactions within the Phytophthora sojae RXLR effector repertoire.</title>
        <authorList>
            <person name="Wang Q."/>
            <person name="Han C."/>
            <person name="Ferreira A.O."/>
            <person name="Yu X."/>
            <person name="Ye W."/>
            <person name="Tripathy S."/>
            <person name="Kale S.D."/>
            <person name="Gu B."/>
            <person name="Sheng Y."/>
            <person name="Sui Y."/>
            <person name="Wang X."/>
            <person name="Zhang Z."/>
            <person name="Cheng B."/>
            <person name="Dong S."/>
            <person name="Shan W."/>
            <person name="Zheng X."/>
            <person name="Dou D."/>
            <person name="Tyler B.M."/>
            <person name="Wang Y."/>
        </authorList>
    </citation>
    <scope>NUCLEOTIDE SEQUENCE</scope>
    <source>
        <strain evidence="6">P7064</strain>
        <strain evidence="7">P7074</strain>
        <strain evidence="8">P7076</strain>
    </source>
</reference>
<evidence type="ECO:0000313" key="6">
    <source>
        <dbReference type="EMBL" id="AEK80542.1"/>
    </source>
</evidence>
<protein>
    <recommendedName>
        <fullName evidence="5">RxLR effector protein</fullName>
    </recommendedName>
</protein>
<evidence type="ECO:0000256" key="1">
    <source>
        <dbReference type="ARBA" id="ARBA00004613"/>
    </source>
</evidence>
<keyword evidence="3 5" id="KW-0964">Secreted</keyword>
<dbReference type="EMBL" id="JN253731">
    <property type="protein sequence ID" value="AEK80544.1"/>
    <property type="molecule type" value="Genomic_DNA"/>
</dbReference>
<dbReference type="VEuPathDB" id="FungiDB:PHYSODRAFT_284392"/>
<comment type="similarity">
    <text evidence="2 5">Belongs to the RxLR effector family.</text>
</comment>
<evidence type="ECO:0000256" key="5">
    <source>
        <dbReference type="RuleBase" id="RU367124"/>
    </source>
</evidence>
<feature type="chain" id="PRO_5007652889" description="RxLR effector protein" evidence="5">
    <location>
        <begin position="24"/>
        <end position="150"/>
    </location>
</feature>
<dbReference type="AlphaFoldDB" id="E0W509"/>
<proteinExistence type="inferred from homology"/>
<evidence type="ECO:0000313" key="8">
    <source>
        <dbReference type="EMBL" id="AEK80544.1"/>
    </source>
</evidence>
<dbReference type="Pfam" id="PF16810">
    <property type="entry name" value="RXLR"/>
    <property type="match status" value="1"/>
</dbReference>
<gene>
    <name evidence="6" type="primary">Avh</name>
</gene>
<comment type="subcellular location">
    <subcellularLocation>
        <location evidence="1 5">Secreted</location>
    </subcellularLocation>
</comment>
<dbReference type="Gene3D" id="1.10.10.2460">
    <property type="match status" value="1"/>
</dbReference>
<evidence type="ECO:0000256" key="2">
    <source>
        <dbReference type="ARBA" id="ARBA00010400"/>
    </source>
</evidence>
<evidence type="ECO:0000256" key="4">
    <source>
        <dbReference type="ARBA" id="ARBA00022729"/>
    </source>
</evidence>
<evidence type="ECO:0000256" key="3">
    <source>
        <dbReference type="ARBA" id="ARBA00022525"/>
    </source>
</evidence>
<dbReference type="HOGENOM" id="CLU_1744139_0_0_1"/>
<dbReference type="EMBL" id="JN253729">
    <property type="protein sequence ID" value="AEK80542.1"/>
    <property type="molecule type" value="Genomic_DNA"/>
</dbReference>
<dbReference type="GO" id="GO:0005576">
    <property type="term" value="C:extracellular region"/>
    <property type="evidence" value="ECO:0007669"/>
    <property type="project" value="UniProtKB-SubCell"/>
</dbReference>
<feature type="signal peptide" evidence="5">
    <location>
        <begin position="1"/>
        <end position="23"/>
    </location>
</feature>